<keyword evidence="2" id="KW-1185">Reference proteome</keyword>
<dbReference type="KEGG" id="arev:RVR_7821"/>
<evidence type="ECO:0000313" key="2">
    <source>
        <dbReference type="Proteomes" id="UP000595703"/>
    </source>
</evidence>
<dbReference type="SUPFAM" id="SSF52833">
    <property type="entry name" value="Thioredoxin-like"/>
    <property type="match status" value="1"/>
</dbReference>
<dbReference type="Gene3D" id="3.40.30.10">
    <property type="entry name" value="Glutaredoxin"/>
    <property type="match status" value="1"/>
</dbReference>
<dbReference type="InterPro" id="IPR036249">
    <property type="entry name" value="Thioredoxin-like_sf"/>
</dbReference>
<dbReference type="CDD" id="cd03062">
    <property type="entry name" value="TRX_Fd_Sucrase"/>
    <property type="match status" value="1"/>
</dbReference>
<dbReference type="Pfam" id="PF06999">
    <property type="entry name" value="Suc_Fer-like"/>
    <property type="match status" value="1"/>
</dbReference>
<reference evidence="1 2" key="3">
    <citation type="journal article" date="2011" name="Nat. Chem. Biol.">
        <title>Reveromycin A biosynthesis uses RevG and RevJ for stereospecific spiroacetal formation.</title>
        <authorList>
            <person name="Takahashi S."/>
            <person name="Toyoda A."/>
            <person name="Sekiyama Y."/>
            <person name="Takagi H."/>
            <person name="Nogawa T."/>
            <person name="Uramoto M."/>
            <person name="Suzuki R."/>
            <person name="Koshino H."/>
            <person name="Kumano T."/>
            <person name="Panthee S."/>
            <person name="Dairi T."/>
            <person name="Ishikawa J."/>
            <person name="Ikeda H."/>
            <person name="Sakaki Y."/>
            <person name="Osada H."/>
        </authorList>
    </citation>
    <scope>NUCLEOTIDE SEQUENCE [LARGE SCALE GENOMIC DNA]</scope>
    <source>
        <strain evidence="1 2">SN-593</strain>
    </source>
</reference>
<dbReference type="RefSeq" id="WP_202236678.1">
    <property type="nucleotide sequence ID" value="NZ_AP018365.1"/>
</dbReference>
<evidence type="ECO:0000313" key="1">
    <source>
        <dbReference type="EMBL" id="BBB00714.1"/>
    </source>
</evidence>
<accession>A0A7U3UY28</accession>
<dbReference type="EMBL" id="AP018365">
    <property type="protein sequence ID" value="BBB00714.1"/>
    <property type="molecule type" value="Genomic_DNA"/>
</dbReference>
<gene>
    <name evidence="1" type="ORF">RVR_7821</name>
</gene>
<reference evidence="1 2" key="1">
    <citation type="journal article" date="2010" name="J. Bacteriol.">
        <title>Biochemical characterization of a novel indole prenyltransferase from Streptomyces sp. SN-593.</title>
        <authorList>
            <person name="Takahashi S."/>
            <person name="Takagi H."/>
            <person name="Toyoda A."/>
            <person name="Uramoto M."/>
            <person name="Nogawa T."/>
            <person name="Ueki M."/>
            <person name="Sakaki Y."/>
            <person name="Osada H."/>
        </authorList>
    </citation>
    <scope>NUCLEOTIDE SEQUENCE [LARGE SCALE GENOMIC DNA]</scope>
    <source>
        <strain evidence="1 2">SN-593</strain>
    </source>
</reference>
<reference evidence="1 2" key="4">
    <citation type="journal article" date="2020" name="Sci. Rep.">
        <title>beta-carboline chemical signals induce reveromycin production through a LuxR family regulator in Streptomyces sp. SN-593.</title>
        <authorList>
            <person name="Panthee S."/>
            <person name="Kito N."/>
            <person name="Hayashi T."/>
            <person name="Shimizu T."/>
            <person name="Ishikawa J."/>
            <person name="Hamamoto H."/>
            <person name="Osada H."/>
            <person name="Takahashi S."/>
        </authorList>
    </citation>
    <scope>NUCLEOTIDE SEQUENCE [LARGE SCALE GENOMIC DNA]</scope>
    <source>
        <strain evidence="1 2">SN-593</strain>
    </source>
</reference>
<name>A0A7U3UY28_9ACTN</name>
<protein>
    <recommendedName>
        <fullName evidence="3">Sucrase ferredoxin</fullName>
    </recommendedName>
</protein>
<dbReference type="InterPro" id="IPR009737">
    <property type="entry name" value="Aim32/Apd1-like"/>
</dbReference>
<dbReference type="Proteomes" id="UP000595703">
    <property type="component" value="Chromosome"/>
</dbReference>
<evidence type="ECO:0008006" key="3">
    <source>
        <dbReference type="Google" id="ProtNLM"/>
    </source>
</evidence>
<sequence>MSLCTIASTELAEPLTATAATARTWLLIEQPGPWGAKALRTSHLDPVLGRTLERLADGTGVRLGLIRRPGRHADTHRPRLRRVIAAHTAPDRPWVCTADLADASDLADLDFPALGGGRSAGFGAPADGPGARPVALVCTNGTRDRCCALHGRPLAAELAADEGFDVWETTHLGGHRFAPTMLVLPHGYSYGRLDAASAKDALTAARAGRVALDGCRGRSTWSRPGQAAELAVRTLVDEDRAAVLAVRAADPVQPEQPAPGPGNDDARTAWSVRVEHTDGRAWRVLVAQRAATPPRPESCGAALGTPARMDVEAVEQIAPGPASTRTPPGR</sequence>
<dbReference type="InterPro" id="IPR010350">
    <property type="entry name" value="Aim32/Apd1-like_bac"/>
</dbReference>
<organism evidence="1 2">
    <name type="scientific">Actinacidiphila reveromycinica</name>
    <dbReference type="NCBI Taxonomy" id="659352"/>
    <lineage>
        <taxon>Bacteria</taxon>
        <taxon>Bacillati</taxon>
        <taxon>Actinomycetota</taxon>
        <taxon>Actinomycetes</taxon>
        <taxon>Kitasatosporales</taxon>
        <taxon>Streptomycetaceae</taxon>
        <taxon>Actinacidiphila</taxon>
    </lineage>
</organism>
<dbReference type="AlphaFoldDB" id="A0A7U3UY28"/>
<proteinExistence type="predicted"/>
<reference evidence="1 2" key="2">
    <citation type="journal article" date="2011" name="J. Antibiot.">
        <title>Furaquinocins I and J: novel polyketide isoprenoid hybrid compounds from Streptomyces reveromyceticus SN-593.</title>
        <authorList>
            <person name="Panthee S."/>
            <person name="Takahashi S."/>
            <person name="Takagi H."/>
            <person name="Nogawa T."/>
            <person name="Oowada E."/>
            <person name="Uramoto M."/>
            <person name="Osada H."/>
        </authorList>
    </citation>
    <scope>NUCLEOTIDE SEQUENCE [LARGE SCALE GENOMIC DNA]</scope>
    <source>
        <strain evidence="1 2">SN-593</strain>
    </source>
</reference>
<dbReference type="PIRSF" id="PIRSF035042">
    <property type="entry name" value="UCP035042_thirdx"/>
    <property type="match status" value="1"/>
</dbReference>